<comment type="caution">
    <text evidence="1">The sequence shown here is derived from an EMBL/GenBank/DDBJ whole genome shotgun (WGS) entry which is preliminary data.</text>
</comment>
<dbReference type="EMBL" id="CAUYUJ010016770">
    <property type="protein sequence ID" value="CAK0868662.1"/>
    <property type="molecule type" value="Genomic_DNA"/>
</dbReference>
<reference evidence="1" key="1">
    <citation type="submission" date="2023-10" db="EMBL/GenBank/DDBJ databases">
        <authorList>
            <person name="Chen Y."/>
            <person name="Shah S."/>
            <person name="Dougan E. K."/>
            <person name="Thang M."/>
            <person name="Chan C."/>
        </authorList>
    </citation>
    <scope>NUCLEOTIDE SEQUENCE [LARGE SCALE GENOMIC DNA]</scope>
</reference>
<name>A0ABN9V946_9DINO</name>
<evidence type="ECO:0000313" key="1">
    <source>
        <dbReference type="EMBL" id="CAK0868662.1"/>
    </source>
</evidence>
<accession>A0ABN9V946</accession>
<evidence type="ECO:0000313" key="2">
    <source>
        <dbReference type="Proteomes" id="UP001189429"/>
    </source>
</evidence>
<dbReference type="Proteomes" id="UP001189429">
    <property type="component" value="Unassembled WGS sequence"/>
</dbReference>
<proteinExistence type="predicted"/>
<organism evidence="1 2">
    <name type="scientific">Prorocentrum cordatum</name>
    <dbReference type="NCBI Taxonomy" id="2364126"/>
    <lineage>
        <taxon>Eukaryota</taxon>
        <taxon>Sar</taxon>
        <taxon>Alveolata</taxon>
        <taxon>Dinophyceae</taxon>
        <taxon>Prorocentrales</taxon>
        <taxon>Prorocentraceae</taxon>
        <taxon>Prorocentrum</taxon>
    </lineage>
</organism>
<gene>
    <name evidence="1" type="ORF">PCOR1329_LOCUS55249</name>
</gene>
<sequence length="72" mass="7869">EPLKLLKRDWRVVGPYKWGSEEPMPVLEGRAILCALRRALRNVRNFGRWIAVLGGAPAAASAVSKGPSDSRA</sequence>
<keyword evidence="2" id="KW-1185">Reference proteome</keyword>
<feature type="non-terminal residue" evidence="1">
    <location>
        <position position="1"/>
    </location>
</feature>
<feature type="non-terminal residue" evidence="1">
    <location>
        <position position="72"/>
    </location>
</feature>
<protein>
    <submittedName>
        <fullName evidence="1">Uncharacterized protein</fullName>
    </submittedName>
</protein>